<dbReference type="Gene3D" id="3.10.450.50">
    <property type="match status" value="1"/>
</dbReference>
<comment type="caution">
    <text evidence="2">The sequence shown here is derived from an EMBL/GenBank/DDBJ whole genome shotgun (WGS) entry which is preliminary data.</text>
</comment>
<reference evidence="2 3" key="1">
    <citation type="submission" date="2023-11" db="EMBL/GenBank/DDBJ databases">
        <title>Actinomadura monticuli sp. nov., isolated from volcanic ash.</title>
        <authorList>
            <person name="Lee S.D."/>
            <person name="Yang H."/>
            <person name="Kim I.S."/>
        </authorList>
    </citation>
    <scope>NUCLEOTIDE SEQUENCE [LARGE SCALE GENOMIC DNA]</scope>
    <source>
        <strain evidence="2 3">DLS-62</strain>
    </source>
</reference>
<accession>A0ABV4Q837</accession>
<gene>
    <name evidence="2" type="ORF">SM611_07650</name>
</gene>
<dbReference type="SUPFAM" id="SSF54427">
    <property type="entry name" value="NTF2-like"/>
    <property type="match status" value="1"/>
</dbReference>
<evidence type="ECO:0000313" key="3">
    <source>
        <dbReference type="Proteomes" id="UP001569963"/>
    </source>
</evidence>
<protein>
    <submittedName>
        <fullName evidence="2">Nuclear transport factor 2 family protein</fullName>
    </submittedName>
</protein>
<evidence type="ECO:0000313" key="2">
    <source>
        <dbReference type="EMBL" id="MFA1538797.1"/>
    </source>
</evidence>
<dbReference type="CDD" id="cd00531">
    <property type="entry name" value="NTF2_like"/>
    <property type="match status" value="1"/>
</dbReference>
<keyword evidence="3" id="KW-1185">Reference proteome</keyword>
<evidence type="ECO:0000259" key="1">
    <source>
        <dbReference type="Pfam" id="PF13577"/>
    </source>
</evidence>
<dbReference type="RefSeq" id="WP_371948329.1">
    <property type="nucleotide sequence ID" value="NZ_JAXCEI010000003.1"/>
</dbReference>
<proteinExistence type="predicted"/>
<name>A0ABV4Q837_9ACTN</name>
<dbReference type="Proteomes" id="UP001569963">
    <property type="component" value="Unassembled WGS sequence"/>
</dbReference>
<sequence>MSDHITAITQLYARYSLSIDARDLESFRDCFTAGGGMEITGGAAFAGAEGLAKVIAGRTAESPRHENSNVLVDLADDEQATGRAYFVLRGTDGQPAAAGDYLDRLVRTEAGWRFAHRQITFAWRG</sequence>
<organism evidence="2 3">
    <name type="scientific">Actinomadura monticuli</name>
    <dbReference type="NCBI Taxonomy" id="3097367"/>
    <lineage>
        <taxon>Bacteria</taxon>
        <taxon>Bacillati</taxon>
        <taxon>Actinomycetota</taxon>
        <taxon>Actinomycetes</taxon>
        <taxon>Streptosporangiales</taxon>
        <taxon>Thermomonosporaceae</taxon>
        <taxon>Actinomadura</taxon>
    </lineage>
</organism>
<dbReference type="Pfam" id="PF13577">
    <property type="entry name" value="SnoaL_4"/>
    <property type="match status" value="1"/>
</dbReference>
<dbReference type="EMBL" id="JAXCEI010000003">
    <property type="protein sequence ID" value="MFA1538797.1"/>
    <property type="molecule type" value="Genomic_DNA"/>
</dbReference>
<dbReference type="InterPro" id="IPR037401">
    <property type="entry name" value="SnoaL-like"/>
</dbReference>
<feature type="domain" description="SnoaL-like" evidence="1">
    <location>
        <begin position="5"/>
        <end position="117"/>
    </location>
</feature>
<dbReference type="InterPro" id="IPR032710">
    <property type="entry name" value="NTF2-like_dom_sf"/>
</dbReference>